<keyword evidence="7 15" id="KW-1003">Cell membrane</keyword>
<keyword evidence="12 15" id="KW-1133">Transmembrane helix</keyword>
<evidence type="ECO:0000313" key="18">
    <source>
        <dbReference type="Proteomes" id="UP000254640"/>
    </source>
</evidence>
<keyword evidence="9 15" id="KW-0973">c-di-GMP</keyword>
<dbReference type="NCBIfam" id="NF008325">
    <property type="entry name" value="PRK11114.1-3"/>
    <property type="match status" value="1"/>
</dbReference>
<evidence type="ECO:0000256" key="12">
    <source>
        <dbReference type="ARBA" id="ARBA00022989"/>
    </source>
</evidence>
<evidence type="ECO:0000256" key="16">
    <source>
        <dbReference type="SAM" id="MobiDB-lite"/>
    </source>
</evidence>
<dbReference type="GO" id="GO:0030244">
    <property type="term" value="P:cellulose biosynthetic process"/>
    <property type="evidence" value="ECO:0007669"/>
    <property type="project" value="UniProtKB-KW"/>
</dbReference>
<feature type="signal peptide" evidence="15">
    <location>
        <begin position="1"/>
        <end position="23"/>
    </location>
</feature>
<dbReference type="PANTHER" id="PTHR39083">
    <property type="entry name" value="CYCLIC DI-GMP-BINDING PROTEIN"/>
    <property type="match status" value="1"/>
</dbReference>
<dbReference type="Proteomes" id="UP000254640">
    <property type="component" value="Unassembled WGS sequence"/>
</dbReference>
<evidence type="ECO:0000256" key="4">
    <source>
        <dbReference type="ARBA" id="ARBA00010714"/>
    </source>
</evidence>
<evidence type="ECO:0000256" key="14">
    <source>
        <dbReference type="ARBA" id="ARBA00033444"/>
    </source>
</evidence>
<evidence type="ECO:0000256" key="5">
    <source>
        <dbReference type="ARBA" id="ARBA00011437"/>
    </source>
</evidence>
<organism evidence="17 18">
    <name type="scientific">Enterobacter agglomerans</name>
    <name type="common">Erwinia herbicola</name>
    <name type="synonym">Pantoea agglomerans</name>
    <dbReference type="NCBI Taxonomy" id="549"/>
    <lineage>
        <taxon>Bacteria</taxon>
        <taxon>Pseudomonadati</taxon>
        <taxon>Pseudomonadota</taxon>
        <taxon>Gammaproteobacteria</taxon>
        <taxon>Enterobacterales</taxon>
        <taxon>Erwiniaceae</taxon>
        <taxon>Pantoea</taxon>
        <taxon>Pantoea agglomerans group</taxon>
    </lineage>
</organism>
<feature type="region of interest" description="Disordered" evidence="16">
    <location>
        <begin position="616"/>
        <end position="638"/>
    </location>
</feature>
<dbReference type="GO" id="GO:0006011">
    <property type="term" value="P:UDP-alpha-D-glucose metabolic process"/>
    <property type="evidence" value="ECO:0007669"/>
    <property type="project" value="InterPro"/>
</dbReference>
<comment type="subcellular location">
    <subcellularLocation>
        <location evidence="2">Cell inner membrane</location>
        <topology evidence="2">Single-pass membrane protein</topology>
    </subcellularLocation>
</comment>
<keyword evidence="13 15" id="KW-0472">Membrane</keyword>
<comment type="pathway">
    <text evidence="3 15">Glycan metabolism; bacterial cellulose biosynthesis.</text>
</comment>
<comment type="similarity">
    <text evidence="4 15">Belongs to the AcsB/BcsB family.</text>
</comment>
<dbReference type="AlphaFoldDB" id="A0A379APB3"/>
<name>A0A379APB3_ENTAG</name>
<evidence type="ECO:0000256" key="3">
    <source>
        <dbReference type="ARBA" id="ARBA00005186"/>
    </source>
</evidence>
<dbReference type="EMBL" id="UGSO01000001">
    <property type="protein sequence ID" value="SUB19130.1"/>
    <property type="molecule type" value="Genomic_DNA"/>
</dbReference>
<reference evidence="17 18" key="1">
    <citation type="submission" date="2018-06" db="EMBL/GenBank/DDBJ databases">
        <authorList>
            <consortium name="Pathogen Informatics"/>
            <person name="Doyle S."/>
        </authorList>
    </citation>
    <scope>NUCLEOTIDE SEQUENCE [LARGE SCALE GENOMIC DNA]</scope>
    <source>
        <strain evidence="17 18">NCTC9381</strain>
    </source>
</reference>
<accession>A0A379APB3</accession>
<dbReference type="PROSITE" id="PS51257">
    <property type="entry name" value="PROKAR_LIPOPROTEIN"/>
    <property type="match status" value="1"/>
</dbReference>
<proteinExistence type="inferred from homology"/>
<keyword evidence="8 15" id="KW-0997">Cell inner membrane</keyword>
<evidence type="ECO:0000256" key="11">
    <source>
        <dbReference type="ARBA" id="ARBA00022916"/>
    </source>
</evidence>
<dbReference type="InterPro" id="IPR003920">
    <property type="entry name" value="Cell_synth_B"/>
</dbReference>
<evidence type="ECO:0000256" key="6">
    <source>
        <dbReference type="ARBA" id="ARBA00021844"/>
    </source>
</evidence>
<dbReference type="Pfam" id="PF03170">
    <property type="entry name" value="BcsB"/>
    <property type="match status" value="1"/>
</dbReference>
<dbReference type="PANTHER" id="PTHR39083:SF1">
    <property type="entry name" value="CYCLIC DI-GMP-BINDING PROTEIN"/>
    <property type="match status" value="1"/>
</dbReference>
<evidence type="ECO:0000256" key="1">
    <source>
        <dbReference type="ARBA" id="ARBA00002057"/>
    </source>
</evidence>
<keyword evidence="15" id="KW-0732">Signal</keyword>
<keyword evidence="11 15" id="KW-0135">Cellulose biosynthesis</keyword>
<dbReference type="UniPathway" id="UPA00694"/>
<comment type="function">
    <text evidence="1 15">Binds the cellulose synthase activator, bis-(3'-5') cyclic diguanylic acid (c-di-GMP).</text>
</comment>
<dbReference type="GO" id="GO:0005886">
    <property type="term" value="C:plasma membrane"/>
    <property type="evidence" value="ECO:0007669"/>
    <property type="project" value="UniProtKB-SubCell"/>
</dbReference>
<dbReference type="RefSeq" id="WP_062759451.1">
    <property type="nucleotide sequence ID" value="NZ_CP077366.1"/>
</dbReference>
<feature type="transmembrane region" description="Helical" evidence="15">
    <location>
        <begin position="728"/>
        <end position="746"/>
    </location>
</feature>
<dbReference type="NCBIfam" id="NF008323">
    <property type="entry name" value="PRK11114.1-1"/>
    <property type="match status" value="1"/>
</dbReference>
<evidence type="ECO:0000256" key="15">
    <source>
        <dbReference type="RuleBase" id="RU365021"/>
    </source>
</evidence>
<dbReference type="GeneID" id="66823934"/>
<evidence type="ECO:0000256" key="10">
    <source>
        <dbReference type="ARBA" id="ARBA00022692"/>
    </source>
</evidence>
<sequence length="762" mass="84911">MTIPRVNRWFAALLLGSATLSCAAAQEDTPANINGVTPVQSLPQDNGAPLRNSQLSFAQLAPPPGSMTLRGTRTTGQIEFGVRSDEVVTRALLNLSFRPSPALLPTLSQLKVYLNDELVGLITLTPEQLGKEIQTQLSIDPRYIADFNRVRFELVGHYANVCENPANSAIWLDIGKQSGIDLTLQKLPLKNDLSHFPEPFFDSRDTRPLTLPMVFSAQPDVTQQRAAAILASWFGSKTSWRGQRFPVLYNQLPQQQHAVVFATNDARPDFLKDLPPVTKPTVEIVSQPDNPYEKMLLILGRNDEDLLTAVQGIAQGELLLRGDISTIDSVKLLSPRQAYDAPNWVRTDRRTTFAELTQYENQLQSDGVQPNPVSLTLNLPPDLFLVRARGIDMDLSYRYTAPFQSDGSWLAVNLNNQFIQDYPLPPKNTTGQQLLHIPLIQGMLDKSHELLIPALRLGVVNQLRFDFDYANITISGNADGRCETVTPITHHVVVDDNSSIDFSGYRHYIEMPSLRAWANAGFPFSRYADLAQTLVLMPPKPDAEQVSTLLNTLGNMGAQTGYPALRVQLTDDWATAKKQDVDLLMIGVIPKDLQDDQRIPALVDATASWLKEPVRRITPEGNPQSQREQAAESTTTISSRGPLATVIGFQSPFYDQRSVVALLADGTPRSWQLLNEAMGDSGKRGTMSGSTVVIRESGVNSLRVGESYYVGHLPWWERLWSLLSVHPFWLALCALFVVVLFALMTWRLMRIITRRRLLDEDE</sequence>
<feature type="compositionally biased region" description="Polar residues" evidence="16">
    <location>
        <begin position="621"/>
        <end position="638"/>
    </location>
</feature>
<gene>
    <name evidence="17" type="primary">bcsB_1</name>
    <name evidence="17" type="ORF">NCTC9381_05130</name>
</gene>
<evidence type="ECO:0000256" key="2">
    <source>
        <dbReference type="ARBA" id="ARBA00004377"/>
    </source>
</evidence>
<dbReference type="Gene3D" id="2.60.120.260">
    <property type="entry name" value="Galactose-binding domain-like"/>
    <property type="match status" value="2"/>
</dbReference>
<dbReference type="PRINTS" id="PR01440">
    <property type="entry name" value="CELLSNTHASEB"/>
</dbReference>
<dbReference type="STRING" id="549.BEE12_07350"/>
<keyword evidence="18" id="KW-1185">Reference proteome</keyword>
<feature type="chain" id="PRO_5016481040" description="Cyclic di-GMP-binding protein" evidence="15">
    <location>
        <begin position="24"/>
        <end position="762"/>
    </location>
</feature>
<keyword evidence="10 15" id="KW-0812">Transmembrane</keyword>
<comment type="subunit">
    <text evidence="5 15">Tightly associated with the cellulose synthase catalytic subunit.</text>
</comment>
<evidence type="ECO:0000256" key="13">
    <source>
        <dbReference type="ARBA" id="ARBA00023136"/>
    </source>
</evidence>
<dbReference type="InterPro" id="IPR018513">
    <property type="entry name" value="Cell_synthase_bac"/>
</dbReference>
<protein>
    <recommendedName>
        <fullName evidence="6 15">Cyclic di-GMP-binding protein</fullName>
    </recommendedName>
    <alternativeName>
        <fullName evidence="14 15">Cellulose synthase regulatory subunit</fullName>
    </alternativeName>
</protein>
<evidence type="ECO:0000256" key="9">
    <source>
        <dbReference type="ARBA" id="ARBA00022636"/>
    </source>
</evidence>
<evidence type="ECO:0000313" key="17">
    <source>
        <dbReference type="EMBL" id="SUB19130.1"/>
    </source>
</evidence>
<evidence type="ECO:0000256" key="8">
    <source>
        <dbReference type="ARBA" id="ARBA00022519"/>
    </source>
</evidence>
<evidence type="ECO:0000256" key="7">
    <source>
        <dbReference type="ARBA" id="ARBA00022475"/>
    </source>
</evidence>